<gene>
    <name evidence="3" type="ORF">PV328_000795</name>
</gene>
<reference evidence="3" key="2">
    <citation type="submission" date="2023-03" db="EMBL/GenBank/DDBJ databases">
        <authorList>
            <person name="Inwood S.N."/>
            <person name="Skelly J.G."/>
            <person name="Guhlin J."/>
            <person name="Harrop T.W.R."/>
            <person name="Goldson S.G."/>
            <person name="Dearden P.K."/>
        </authorList>
    </citation>
    <scope>NUCLEOTIDE SEQUENCE</scope>
    <source>
        <strain evidence="3">Irish</strain>
        <tissue evidence="3">Whole body</tissue>
    </source>
</reference>
<dbReference type="InterPro" id="IPR001810">
    <property type="entry name" value="F-box_dom"/>
</dbReference>
<accession>A0AA39KWX0</accession>
<evidence type="ECO:0000259" key="2">
    <source>
        <dbReference type="PROSITE" id="PS50181"/>
    </source>
</evidence>
<dbReference type="PROSITE" id="PS50181">
    <property type="entry name" value="FBOX"/>
    <property type="match status" value="1"/>
</dbReference>
<evidence type="ECO:0000313" key="4">
    <source>
        <dbReference type="Proteomes" id="UP001168990"/>
    </source>
</evidence>
<feature type="region of interest" description="Disordered" evidence="1">
    <location>
        <begin position="209"/>
        <end position="233"/>
    </location>
</feature>
<comment type="caution">
    <text evidence="3">The sequence shown here is derived from an EMBL/GenBank/DDBJ whole genome shotgun (WGS) entry which is preliminary data.</text>
</comment>
<evidence type="ECO:0000256" key="1">
    <source>
        <dbReference type="SAM" id="MobiDB-lite"/>
    </source>
</evidence>
<protein>
    <recommendedName>
        <fullName evidence="2">F-box domain-containing protein</fullName>
    </recommendedName>
</protein>
<dbReference type="Pfam" id="PF12937">
    <property type="entry name" value="F-box-like"/>
    <property type="match status" value="1"/>
</dbReference>
<organism evidence="3 4">
    <name type="scientific">Microctonus aethiopoides</name>
    <dbReference type="NCBI Taxonomy" id="144406"/>
    <lineage>
        <taxon>Eukaryota</taxon>
        <taxon>Metazoa</taxon>
        <taxon>Ecdysozoa</taxon>
        <taxon>Arthropoda</taxon>
        <taxon>Hexapoda</taxon>
        <taxon>Insecta</taxon>
        <taxon>Pterygota</taxon>
        <taxon>Neoptera</taxon>
        <taxon>Endopterygota</taxon>
        <taxon>Hymenoptera</taxon>
        <taxon>Apocrita</taxon>
        <taxon>Ichneumonoidea</taxon>
        <taxon>Braconidae</taxon>
        <taxon>Euphorinae</taxon>
        <taxon>Microctonus</taxon>
    </lineage>
</organism>
<dbReference type="InterPro" id="IPR036047">
    <property type="entry name" value="F-box-like_dom_sf"/>
</dbReference>
<feature type="domain" description="F-box" evidence="2">
    <location>
        <begin position="35"/>
        <end position="81"/>
    </location>
</feature>
<keyword evidence="4" id="KW-1185">Reference proteome</keyword>
<evidence type="ECO:0000313" key="3">
    <source>
        <dbReference type="EMBL" id="KAK0176682.1"/>
    </source>
</evidence>
<name>A0AA39KWX0_9HYME</name>
<dbReference type="Proteomes" id="UP001168990">
    <property type="component" value="Unassembled WGS sequence"/>
</dbReference>
<reference evidence="3" key="1">
    <citation type="journal article" date="2023" name="bioRxiv">
        <title>Scaffold-level genome assemblies of two parasitoid biocontrol wasps reveal the parthenogenesis mechanism and an associated novel virus.</title>
        <authorList>
            <person name="Inwood S."/>
            <person name="Skelly J."/>
            <person name="Guhlin J."/>
            <person name="Harrop T."/>
            <person name="Goldson S."/>
            <person name="Dearden P."/>
        </authorList>
    </citation>
    <scope>NUCLEOTIDE SEQUENCE</scope>
    <source>
        <strain evidence="3">Irish</strain>
        <tissue evidence="3">Whole body</tissue>
    </source>
</reference>
<dbReference type="AlphaFoldDB" id="A0AA39KWX0"/>
<dbReference type="SMART" id="SM00256">
    <property type="entry name" value="FBOX"/>
    <property type="match status" value="1"/>
</dbReference>
<sequence>MSIARFNDFPVNSGWLVKSTGTMITGIIGATATSSDFVNILPIELSQMIFRQLDERSLLNVAKVSRRWQSVCRDDSRLKQTARSYLHREKRRLYGVTMTKNKPKKAKTSNMTTENAMKFTRASSKVAKAPPATFRFGPSGISSGLLVNQQIRRDFGPRKSAAPMRSMTRLSDKDLQGILSTSRRSCNSFDNMFLGNILHKKTRRPVDIGQELSSDNPHAFTHDIEDMEDDEAN</sequence>
<dbReference type="EMBL" id="JAQQBS010000001">
    <property type="protein sequence ID" value="KAK0176682.1"/>
    <property type="molecule type" value="Genomic_DNA"/>
</dbReference>
<dbReference type="SUPFAM" id="SSF81383">
    <property type="entry name" value="F-box domain"/>
    <property type="match status" value="1"/>
</dbReference>
<dbReference type="Gene3D" id="1.20.1280.50">
    <property type="match status" value="1"/>
</dbReference>
<proteinExistence type="predicted"/>